<keyword evidence="5" id="KW-0479">Metal-binding</keyword>
<accession>X1F9C1</accession>
<comment type="caution">
    <text evidence="8">The sequence shown here is derived from an EMBL/GenBank/DDBJ whole genome shotgun (WGS) entry which is preliminary data.</text>
</comment>
<evidence type="ECO:0000256" key="3">
    <source>
        <dbReference type="ARBA" id="ARBA00022694"/>
    </source>
</evidence>
<dbReference type="InterPro" id="IPR043519">
    <property type="entry name" value="NT_sf"/>
</dbReference>
<evidence type="ECO:0000256" key="4">
    <source>
        <dbReference type="ARBA" id="ARBA00022695"/>
    </source>
</evidence>
<dbReference type="Gene3D" id="3.30.460.10">
    <property type="entry name" value="Beta Polymerase, domain 2"/>
    <property type="match status" value="1"/>
</dbReference>
<dbReference type="GO" id="GO:0008033">
    <property type="term" value="P:tRNA processing"/>
    <property type="evidence" value="ECO:0007669"/>
    <property type="project" value="UniProtKB-KW"/>
</dbReference>
<dbReference type="AlphaFoldDB" id="X1F9C1"/>
<evidence type="ECO:0000256" key="2">
    <source>
        <dbReference type="ARBA" id="ARBA00022679"/>
    </source>
</evidence>
<sequence length="120" mass="13798">MQYVLTVIGRLIDWLNKGFIMIKKKKNRKFNLKIKLKDIDPGALFIIKRLNDSGYEAFVVGGCIRNLIMGEETHDWDITTEATPEDISEVFKDHKVIPVGKKFGTLTVVINHINYEISTF</sequence>
<evidence type="ECO:0000313" key="8">
    <source>
        <dbReference type="EMBL" id="GAH17383.1"/>
    </source>
</evidence>
<dbReference type="InterPro" id="IPR050264">
    <property type="entry name" value="Bact_CCA-adding_enz_type3_sf"/>
</dbReference>
<dbReference type="GO" id="GO:0000049">
    <property type="term" value="F:tRNA binding"/>
    <property type="evidence" value="ECO:0007669"/>
    <property type="project" value="TreeGrafter"/>
</dbReference>
<dbReference type="GO" id="GO:0016779">
    <property type="term" value="F:nucleotidyltransferase activity"/>
    <property type="evidence" value="ECO:0007669"/>
    <property type="project" value="UniProtKB-KW"/>
</dbReference>
<comment type="cofactor">
    <cofactor evidence="1">
        <name>Mg(2+)</name>
        <dbReference type="ChEBI" id="CHEBI:18420"/>
    </cofactor>
</comment>
<name>X1F9C1_9ZZZZ</name>
<dbReference type="InterPro" id="IPR002646">
    <property type="entry name" value="PolA_pol_head_dom"/>
</dbReference>
<evidence type="ECO:0000256" key="5">
    <source>
        <dbReference type="ARBA" id="ARBA00022723"/>
    </source>
</evidence>
<evidence type="ECO:0000256" key="6">
    <source>
        <dbReference type="ARBA" id="ARBA00022842"/>
    </source>
</evidence>
<reference evidence="8" key="1">
    <citation type="journal article" date="2014" name="Front. Microbiol.">
        <title>High frequency of phylogenetically diverse reductive dehalogenase-homologous genes in deep subseafloor sedimentary metagenomes.</title>
        <authorList>
            <person name="Kawai M."/>
            <person name="Futagami T."/>
            <person name="Toyoda A."/>
            <person name="Takaki Y."/>
            <person name="Nishi S."/>
            <person name="Hori S."/>
            <person name="Arai W."/>
            <person name="Tsubouchi T."/>
            <person name="Morono Y."/>
            <person name="Uchiyama I."/>
            <person name="Ito T."/>
            <person name="Fujiyama A."/>
            <person name="Inagaki F."/>
            <person name="Takami H."/>
        </authorList>
    </citation>
    <scope>NUCLEOTIDE SEQUENCE</scope>
    <source>
        <strain evidence="8">Expedition CK06-06</strain>
    </source>
</reference>
<dbReference type="SUPFAM" id="SSF81301">
    <property type="entry name" value="Nucleotidyltransferase"/>
    <property type="match status" value="1"/>
</dbReference>
<dbReference type="EMBL" id="BART01033119">
    <property type="protein sequence ID" value="GAH17383.1"/>
    <property type="molecule type" value="Genomic_DNA"/>
</dbReference>
<dbReference type="PANTHER" id="PTHR46173">
    <property type="entry name" value="CCA TRNA NUCLEOTIDYLTRANSFERASE 1, MITOCHONDRIAL"/>
    <property type="match status" value="1"/>
</dbReference>
<keyword evidence="6" id="KW-0460">Magnesium</keyword>
<proteinExistence type="predicted"/>
<dbReference type="GO" id="GO:0046872">
    <property type="term" value="F:metal ion binding"/>
    <property type="evidence" value="ECO:0007669"/>
    <property type="project" value="UniProtKB-KW"/>
</dbReference>
<keyword evidence="3" id="KW-0819">tRNA processing</keyword>
<protein>
    <recommendedName>
        <fullName evidence="7">Poly A polymerase head domain-containing protein</fullName>
    </recommendedName>
</protein>
<feature type="domain" description="Poly A polymerase head" evidence="7">
    <location>
        <begin position="57"/>
        <end position="120"/>
    </location>
</feature>
<keyword evidence="2" id="KW-0808">Transferase</keyword>
<dbReference type="Pfam" id="PF01743">
    <property type="entry name" value="PolyA_pol"/>
    <property type="match status" value="1"/>
</dbReference>
<keyword evidence="4" id="KW-0548">Nucleotidyltransferase</keyword>
<organism evidence="8">
    <name type="scientific">marine sediment metagenome</name>
    <dbReference type="NCBI Taxonomy" id="412755"/>
    <lineage>
        <taxon>unclassified sequences</taxon>
        <taxon>metagenomes</taxon>
        <taxon>ecological metagenomes</taxon>
    </lineage>
</organism>
<dbReference type="PANTHER" id="PTHR46173:SF1">
    <property type="entry name" value="CCA TRNA NUCLEOTIDYLTRANSFERASE 1, MITOCHONDRIAL"/>
    <property type="match status" value="1"/>
</dbReference>
<gene>
    <name evidence="8" type="ORF">S01H4_57022</name>
</gene>
<evidence type="ECO:0000256" key="1">
    <source>
        <dbReference type="ARBA" id="ARBA00001946"/>
    </source>
</evidence>
<evidence type="ECO:0000259" key="7">
    <source>
        <dbReference type="Pfam" id="PF01743"/>
    </source>
</evidence>